<feature type="domain" description="EF-hand" evidence="3">
    <location>
        <begin position="173"/>
        <end position="208"/>
    </location>
</feature>
<dbReference type="InterPro" id="IPR011992">
    <property type="entry name" value="EF-hand-dom_pair"/>
</dbReference>
<protein>
    <recommendedName>
        <fullName evidence="3">EF-hand domain-containing protein</fullName>
    </recommendedName>
</protein>
<dbReference type="GO" id="GO:0016460">
    <property type="term" value="C:myosin II complex"/>
    <property type="evidence" value="ECO:0007669"/>
    <property type="project" value="TreeGrafter"/>
</dbReference>
<comment type="caution">
    <text evidence="4">The sequence shown here is derived from an EMBL/GenBank/DDBJ whole genome shotgun (WGS) entry which is preliminary data.</text>
</comment>
<organism evidence="4 5">
    <name type="scientific">Coemansia asiatica</name>
    <dbReference type="NCBI Taxonomy" id="1052880"/>
    <lineage>
        <taxon>Eukaryota</taxon>
        <taxon>Fungi</taxon>
        <taxon>Fungi incertae sedis</taxon>
        <taxon>Zoopagomycota</taxon>
        <taxon>Kickxellomycotina</taxon>
        <taxon>Kickxellomycetes</taxon>
        <taxon>Kickxellales</taxon>
        <taxon>Kickxellaceae</taxon>
        <taxon>Coemansia</taxon>
    </lineage>
</organism>
<dbReference type="AlphaFoldDB" id="A0A9W7XIU0"/>
<dbReference type="GO" id="GO:0005509">
    <property type="term" value="F:calcium ion binding"/>
    <property type="evidence" value="ECO:0007669"/>
    <property type="project" value="InterPro"/>
</dbReference>
<feature type="region of interest" description="Disordered" evidence="2">
    <location>
        <begin position="1"/>
        <end position="50"/>
    </location>
</feature>
<keyword evidence="5" id="KW-1185">Reference proteome</keyword>
<dbReference type="InterPro" id="IPR050230">
    <property type="entry name" value="CALM/Myosin/TropC-like"/>
</dbReference>
<proteinExistence type="predicted"/>
<dbReference type="PROSITE" id="PS50222">
    <property type="entry name" value="EF_HAND_2"/>
    <property type="match status" value="1"/>
</dbReference>
<dbReference type="Pfam" id="PF13833">
    <property type="entry name" value="EF-hand_8"/>
    <property type="match status" value="1"/>
</dbReference>
<evidence type="ECO:0000313" key="5">
    <source>
        <dbReference type="Proteomes" id="UP001145021"/>
    </source>
</evidence>
<sequence>MERQRHAHGRATGTTANDTPMPSARKRATPRSARKNQTPSRNPHHDQHAHADDLASLTYEDRENITDVFNALDRNGRGFLPISTLPGLLESLDLLDPEEDVPVEWIAEIDPDRSNKITLDALLHFVSLRYAENAERQMVSAFRLFKPDAVDVFSERITLEDLQRVSAHLGEHISDSELRDMIEFLDSGNRGGVDFSDFKRMIHKTGLF</sequence>
<dbReference type="PANTHER" id="PTHR23048:SF0">
    <property type="entry name" value="CALMODULIN LIKE 3"/>
    <property type="match status" value="1"/>
</dbReference>
<dbReference type="SMART" id="SM00054">
    <property type="entry name" value="EFh"/>
    <property type="match status" value="3"/>
</dbReference>
<evidence type="ECO:0000256" key="2">
    <source>
        <dbReference type="SAM" id="MobiDB-lite"/>
    </source>
</evidence>
<keyword evidence="1" id="KW-0677">Repeat</keyword>
<dbReference type="Proteomes" id="UP001145021">
    <property type="component" value="Unassembled WGS sequence"/>
</dbReference>
<name>A0A9W7XIU0_9FUNG</name>
<evidence type="ECO:0000259" key="3">
    <source>
        <dbReference type="PROSITE" id="PS50222"/>
    </source>
</evidence>
<gene>
    <name evidence="4" type="ORF">LPJ64_004612</name>
</gene>
<evidence type="ECO:0000256" key="1">
    <source>
        <dbReference type="ARBA" id="ARBA00022737"/>
    </source>
</evidence>
<dbReference type="InterPro" id="IPR002048">
    <property type="entry name" value="EF_hand_dom"/>
</dbReference>
<dbReference type="EMBL" id="JANBOH010000235">
    <property type="protein sequence ID" value="KAJ1643638.1"/>
    <property type="molecule type" value="Genomic_DNA"/>
</dbReference>
<feature type="compositionally biased region" description="Basic residues" evidence="2">
    <location>
        <begin position="24"/>
        <end position="34"/>
    </location>
</feature>
<dbReference type="PANTHER" id="PTHR23048">
    <property type="entry name" value="MYOSIN LIGHT CHAIN 1, 3"/>
    <property type="match status" value="1"/>
</dbReference>
<evidence type="ECO:0000313" key="4">
    <source>
        <dbReference type="EMBL" id="KAJ1643638.1"/>
    </source>
</evidence>
<dbReference type="SUPFAM" id="SSF47473">
    <property type="entry name" value="EF-hand"/>
    <property type="match status" value="1"/>
</dbReference>
<accession>A0A9W7XIU0</accession>
<reference evidence="4" key="1">
    <citation type="submission" date="2022-07" db="EMBL/GenBank/DDBJ databases">
        <title>Phylogenomic reconstructions and comparative analyses of Kickxellomycotina fungi.</title>
        <authorList>
            <person name="Reynolds N.K."/>
            <person name="Stajich J.E."/>
            <person name="Barry K."/>
            <person name="Grigoriev I.V."/>
            <person name="Crous P."/>
            <person name="Smith M.E."/>
        </authorList>
    </citation>
    <scope>NUCLEOTIDE SEQUENCE</scope>
    <source>
        <strain evidence="4">NBRC 105413</strain>
    </source>
</reference>
<dbReference type="Gene3D" id="1.10.238.10">
    <property type="entry name" value="EF-hand"/>
    <property type="match status" value="1"/>
</dbReference>